<organism evidence="3 4">
    <name type="scientific">Maioricimonas rarisocia</name>
    <dbReference type="NCBI Taxonomy" id="2528026"/>
    <lineage>
        <taxon>Bacteria</taxon>
        <taxon>Pseudomonadati</taxon>
        <taxon>Planctomycetota</taxon>
        <taxon>Planctomycetia</taxon>
        <taxon>Planctomycetales</taxon>
        <taxon>Planctomycetaceae</taxon>
        <taxon>Maioricimonas</taxon>
    </lineage>
</organism>
<feature type="region of interest" description="Disordered" evidence="1">
    <location>
        <begin position="291"/>
        <end position="311"/>
    </location>
</feature>
<feature type="signal peptide" evidence="2">
    <location>
        <begin position="1"/>
        <end position="29"/>
    </location>
</feature>
<feature type="compositionally biased region" description="Low complexity" evidence="1">
    <location>
        <begin position="125"/>
        <end position="139"/>
    </location>
</feature>
<dbReference type="EMBL" id="CP036275">
    <property type="protein sequence ID" value="QDU41236.1"/>
    <property type="molecule type" value="Genomic_DNA"/>
</dbReference>
<evidence type="ECO:0000313" key="3">
    <source>
        <dbReference type="EMBL" id="QDU41236.1"/>
    </source>
</evidence>
<dbReference type="KEGG" id="mri:Mal4_56010"/>
<feature type="region of interest" description="Disordered" evidence="1">
    <location>
        <begin position="916"/>
        <end position="979"/>
    </location>
</feature>
<feature type="compositionally biased region" description="Low complexity" evidence="1">
    <location>
        <begin position="470"/>
        <end position="486"/>
    </location>
</feature>
<feature type="region of interest" description="Disordered" evidence="1">
    <location>
        <begin position="125"/>
        <end position="146"/>
    </location>
</feature>
<feature type="compositionally biased region" description="Pro residues" evidence="1">
    <location>
        <begin position="293"/>
        <end position="303"/>
    </location>
</feature>
<proteinExistence type="predicted"/>
<name>A0A517ZFI3_9PLAN</name>
<reference evidence="3 4" key="1">
    <citation type="submission" date="2019-02" db="EMBL/GenBank/DDBJ databases">
        <title>Deep-cultivation of Planctomycetes and their phenomic and genomic characterization uncovers novel biology.</title>
        <authorList>
            <person name="Wiegand S."/>
            <person name="Jogler M."/>
            <person name="Boedeker C."/>
            <person name="Pinto D."/>
            <person name="Vollmers J."/>
            <person name="Rivas-Marin E."/>
            <person name="Kohn T."/>
            <person name="Peeters S.H."/>
            <person name="Heuer A."/>
            <person name="Rast P."/>
            <person name="Oberbeckmann S."/>
            <person name="Bunk B."/>
            <person name="Jeske O."/>
            <person name="Meyerdierks A."/>
            <person name="Storesund J.E."/>
            <person name="Kallscheuer N."/>
            <person name="Luecker S."/>
            <person name="Lage O.M."/>
            <person name="Pohl T."/>
            <person name="Merkel B.J."/>
            <person name="Hornburger P."/>
            <person name="Mueller R.-W."/>
            <person name="Bruemmer F."/>
            <person name="Labrenz M."/>
            <person name="Spormann A.M."/>
            <person name="Op den Camp H."/>
            <person name="Overmann J."/>
            <person name="Amann R."/>
            <person name="Jetten M.S.M."/>
            <person name="Mascher T."/>
            <person name="Medema M.H."/>
            <person name="Devos D.P."/>
            <person name="Kaster A.-K."/>
            <person name="Ovreas L."/>
            <person name="Rohde M."/>
            <person name="Galperin M.Y."/>
            <person name="Jogler C."/>
        </authorList>
    </citation>
    <scope>NUCLEOTIDE SEQUENCE [LARGE SCALE GENOMIC DNA]</scope>
    <source>
        <strain evidence="3 4">Mal4</strain>
    </source>
</reference>
<dbReference type="Proteomes" id="UP000320496">
    <property type="component" value="Chromosome"/>
</dbReference>
<feature type="compositionally biased region" description="Polar residues" evidence="1">
    <location>
        <begin position="741"/>
        <end position="757"/>
    </location>
</feature>
<dbReference type="InterPro" id="IPR016024">
    <property type="entry name" value="ARM-type_fold"/>
</dbReference>
<keyword evidence="2" id="KW-0732">Signal</keyword>
<evidence type="ECO:0000256" key="1">
    <source>
        <dbReference type="SAM" id="MobiDB-lite"/>
    </source>
</evidence>
<feature type="chain" id="PRO_5021996161" evidence="2">
    <location>
        <begin position="30"/>
        <end position="1351"/>
    </location>
</feature>
<evidence type="ECO:0000256" key="2">
    <source>
        <dbReference type="SAM" id="SignalP"/>
    </source>
</evidence>
<protein>
    <submittedName>
        <fullName evidence="3">Uncharacterized protein</fullName>
    </submittedName>
</protein>
<gene>
    <name evidence="3" type="ORF">Mal4_56010</name>
</gene>
<sequence length="1351" mass="144338" precursor="true">MPTPIVQRCLILLCGGLLIVLFGAAPAQAQFPGLPATDQPVPAAAQETLDALQDAPGLTINTAEGCCKPSIWDFLGVHEVHEHLHETLVSIGELPLFAGLQQAIMLPALQMVGLAPPSAGGLPVPGADGAAAGPTPAAGAGAGAAGPGGAPSTAAVAAQIQADEAEADAKIELIEILAKEDCNRYPEIVPALLADLDHPVERVRYAVLLALQKQCGELRCSTLTGTRILFKMHHRQFMPVCRQCTSCACQQQVIKRLSDLLLDRNALGHPKEQSPRVRQLAAVILERCMQMHPPDPATPPPPALEDVQPDPVPPPLPDPVLFPAPPAAESSPIQQIGHEVSPRREVKPRRKGPSAFLKKIFRWPGRSKFETSLVLPEADLITPGTIVRAQNLDLASPADPFMPAGGWRNAGDSAEAVQADGTGTTAVAGWQALPSTGMEPAEPQSAIVETPLLPEATTRVTATADDSADEAASAEPAAIEPDPSVAVDAPVPVNDAALTIADLEEQVRHAARSANELFPHRNGARQHEFLAAVETLAQCRLELAIRGYETQGEKLFAEASGLCRRDPGSAASAVVMETLSRYLQWKADQPGPGQAEAMQKYAACLRYMAAHFDSPAETTATRLLEVARSLESAGDRRNARTAREHVVQYFPHSTFAASAQQDLAASTSTQTGSTRKQSAEIVPVAYEQAEREPTSTTQAAAPSITRQAAAARGGRVIANQPVELPPLPDAAPVPTKAETVPQPTTSLVPQPIRTETVQPAPMPALQQPLPPTEQPQRPEPSEPAWTTSPEPRPATKSTVLPRTEGSRTQTTQTEQTTDQPRAATTPSAPPVLPEPARIEEADVAPIVVKPERARSRPRGDIAVAEVAEPPVRLVLPEPVDEPARSARQIEEEPHVEPQPKIVGAGHVQLEMAPLPGIEGPRSQPAGPLRPVQTAGPVFEQPPANHPAATTPLPSTQAAEPKPTVASAVKPQPTPVLPAGTHADELSAEIVAAGALTSPSASLLAVPADFQAALESSPEPDLVTAGYVEPAGTVQESYFEPVPLPNEVYDRARQALEANYEAEFYVQDTDDILDRFNNTVGIQLAPHALFEIDPARPTNMNRLRFKSMIGYKLPDRSEYLWSKIGGRGPKQTEFQLDIHQFTIYSEKGSDTTSAFFEIPITMLDPAVNSNTAGPGDMVIGAKTVMLEDENWIITSLMRTYTPLGTPRRGLGRGHLALEPGVTIQWRFGRRTHLHGTMKFHFPIAANFDFGGEVLITGLGFTRVLLSDPVSPPIGRSWALVLTSETIVTSFLDGLMTLPNGAVVDGEGSVAVQNVGLRYIWTERFSTGFSMGVPISDVELFDLSMLTEFQWVY</sequence>
<accession>A0A517ZFI3</accession>
<dbReference type="RefSeq" id="WP_197443898.1">
    <property type="nucleotide sequence ID" value="NZ_CP036275.1"/>
</dbReference>
<feature type="compositionally biased region" description="Polar residues" evidence="1">
    <location>
        <begin position="784"/>
        <end position="800"/>
    </location>
</feature>
<feature type="region of interest" description="Disordered" evidence="1">
    <location>
        <begin position="721"/>
        <end position="833"/>
    </location>
</feature>
<dbReference type="SUPFAM" id="SSF48371">
    <property type="entry name" value="ARM repeat"/>
    <property type="match status" value="1"/>
</dbReference>
<keyword evidence="4" id="KW-1185">Reference proteome</keyword>
<feature type="compositionally biased region" description="Polar residues" evidence="1">
    <location>
        <begin position="694"/>
        <end position="706"/>
    </location>
</feature>
<feature type="compositionally biased region" description="Low complexity" evidence="1">
    <location>
        <begin position="808"/>
        <end position="819"/>
    </location>
</feature>
<feature type="region of interest" description="Disordered" evidence="1">
    <location>
        <begin position="688"/>
        <end position="707"/>
    </location>
</feature>
<feature type="region of interest" description="Disordered" evidence="1">
    <location>
        <begin position="464"/>
        <end position="486"/>
    </location>
</feature>
<feature type="region of interest" description="Disordered" evidence="1">
    <location>
        <begin position="328"/>
        <end position="351"/>
    </location>
</feature>
<evidence type="ECO:0000313" key="4">
    <source>
        <dbReference type="Proteomes" id="UP000320496"/>
    </source>
</evidence>